<feature type="region of interest" description="Disordered" evidence="1">
    <location>
        <begin position="120"/>
        <end position="145"/>
    </location>
</feature>
<dbReference type="SUPFAM" id="SSF53098">
    <property type="entry name" value="Ribonuclease H-like"/>
    <property type="match status" value="1"/>
</dbReference>
<evidence type="ECO:0000313" key="3">
    <source>
        <dbReference type="EMBL" id="PCC98189.1"/>
    </source>
</evidence>
<dbReference type="GO" id="GO:0003676">
    <property type="term" value="F:nucleic acid binding"/>
    <property type="evidence" value="ECO:0007669"/>
    <property type="project" value="InterPro"/>
</dbReference>
<dbReference type="EMBL" id="NWMT01000222">
    <property type="protein sequence ID" value="PCC98189.1"/>
    <property type="molecule type" value="Genomic_DNA"/>
</dbReference>
<gene>
    <name evidence="3" type="ORF">CO192_16990</name>
    <name evidence="4" type="ORF">EAO82_15660</name>
    <name evidence="5" type="ORF">EAO82_15880</name>
</gene>
<dbReference type="PROSITE" id="PS50994">
    <property type="entry name" value="INTEGRASE"/>
    <property type="match status" value="1"/>
</dbReference>
<evidence type="ECO:0000259" key="2">
    <source>
        <dbReference type="PROSITE" id="PS50994"/>
    </source>
</evidence>
<dbReference type="Gene3D" id="3.30.420.10">
    <property type="entry name" value="Ribonuclease H-like superfamily/Ribonuclease H"/>
    <property type="match status" value="1"/>
</dbReference>
<dbReference type="EMBL" id="CP033116">
    <property type="protein sequence ID" value="QFY57676.1"/>
    <property type="molecule type" value="Genomic_DNA"/>
</dbReference>
<dbReference type="GO" id="GO:0015074">
    <property type="term" value="P:DNA integration"/>
    <property type="evidence" value="ECO:0007669"/>
    <property type="project" value="InterPro"/>
</dbReference>
<evidence type="ECO:0000313" key="6">
    <source>
        <dbReference type="Proteomes" id="UP000243750"/>
    </source>
</evidence>
<dbReference type="EMBL" id="CP033116">
    <property type="protein sequence ID" value="QFY57715.1"/>
    <property type="molecule type" value="Genomic_DNA"/>
</dbReference>
<sequence length="385" mass="43724">MNWKATCTMSERTAFIEAWLSRRFTTTELCLRFGVSRKTGHKWINRFKALGMTGLEDDSRARHSQSHQTAAAVVARILELKNQYPDWGPVTIRSALYREDPSAHWPAASTVGEILKAHGLVKQRRPRRKTPPQTHPLSHASGPNEVWSADFKGQFRLGNGQLCYPLTISDNYSRLLITCQGLTSPKLEPSIALYQQAFRDYGLPRAIRTDNGWPFAMSSLGGLTPLSIWLIKLGIYPERIASGKPQQNGRHERMHRTLKAATAKPPRQDMQAQQRAFDQFVREHNYERPHQSLGLGVCPVDVHSYSPRAFPEVIPEIEYPSGYAVRKVKHGGYIKLHGEPIYTTRQLVGEYIGLEPLEFDRWQLYFGGVCLGVVDERRGRVIRPA</sequence>
<dbReference type="Proteomes" id="UP000243750">
    <property type="component" value="Unassembled WGS sequence"/>
</dbReference>
<name>A0AA91U067_9GAMM</name>
<evidence type="ECO:0000313" key="7">
    <source>
        <dbReference type="Proteomes" id="UP000344571"/>
    </source>
</evidence>
<reference evidence="4 7" key="2">
    <citation type="submission" date="2018-10" db="EMBL/GenBank/DDBJ databases">
        <title>Complete genome sequence of Pseudomonas pelagia strain Kongs-67.</title>
        <authorList>
            <person name="Sinha R.K."/>
            <person name="Krishnan K."/>
        </authorList>
    </citation>
    <scope>NUCLEOTIDE SEQUENCE [LARGE SCALE GENOMIC DNA]</scope>
    <source>
        <strain evidence="4 7">Kongs-67</strain>
    </source>
</reference>
<dbReference type="Pfam" id="PF13683">
    <property type="entry name" value="rve_3"/>
    <property type="match status" value="1"/>
</dbReference>
<protein>
    <submittedName>
        <fullName evidence="3">IS481 family transposase</fullName>
    </submittedName>
</protein>
<dbReference type="PANTHER" id="PTHR47515">
    <property type="entry name" value="LOW CALCIUM RESPONSE LOCUS PROTEIN T"/>
    <property type="match status" value="1"/>
</dbReference>
<feature type="domain" description="Integrase catalytic" evidence="2">
    <location>
        <begin position="139"/>
        <end position="307"/>
    </location>
</feature>
<dbReference type="RefSeq" id="WP_096347735.1">
    <property type="nucleotide sequence ID" value="NZ_CP033116.1"/>
</dbReference>
<dbReference type="Pfam" id="PF13565">
    <property type="entry name" value="HTH_32"/>
    <property type="match status" value="1"/>
</dbReference>
<dbReference type="InterPro" id="IPR009057">
    <property type="entry name" value="Homeodomain-like_sf"/>
</dbReference>
<keyword evidence="7" id="KW-1185">Reference proteome</keyword>
<organism evidence="3 6">
    <name type="scientific">Halopseudomonas pelagia</name>
    <dbReference type="NCBI Taxonomy" id="553151"/>
    <lineage>
        <taxon>Bacteria</taxon>
        <taxon>Pseudomonadati</taxon>
        <taxon>Pseudomonadota</taxon>
        <taxon>Gammaproteobacteria</taxon>
        <taxon>Pseudomonadales</taxon>
        <taxon>Pseudomonadaceae</taxon>
        <taxon>Halopseudomonas</taxon>
    </lineage>
</organism>
<dbReference type="InterPro" id="IPR001584">
    <property type="entry name" value="Integrase_cat-core"/>
</dbReference>
<dbReference type="PANTHER" id="PTHR47515:SF2">
    <property type="entry name" value="INTEGRASE CORE DOMAIN PROTEIN"/>
    <property type="match status" value="1"/>
</dbReference>
<reference evidence="3 6" key="1">
    <citation type="submission" date="2017-09" db="EMBL/GenBank/DDBJ databases">
        <title>Bacterial and phytoplankton interrelationship in Kongsfjorden, an Arctic fjord.</title>
        <authorList>
            <person name="Sinha R."/>
            <person name="Krishnan K."/>
        </authorList>
    </citation>
    <scope>NUCLEOTIDE SEQUENCE [LARGE SCALE GENOMIC DNA]</scope>
    <source>
        <strain evidence="3 6">58</strain>
    </source>
</reference>
<dbReference type="AlphaFoldDB" id="A0AA91U067"/>
<dbReference type="Proteomes" id="UP000344571">
    <property type="component" value="Chromosome"/>
</dbReference>
<dbReference type="InterPro" id="IPR012337">
    <property type="entry name" value="RNaseH-like_sf"/>
</dbReference>
<dbReference type="InterPro" id="IPR036397">
    <property type="entry name" value="RNaseH_sf"/>
</dbReference>
<evidence type="ECO:0000256" key="1">
    <source>
        <dbReference type="SAM" id="MobiDB-lite"/>
    </source>
</evidence>
<evidence type="ECO:0000313" key="4">
    <source>
        <dbReference type="EMBL" id="QFY57676.1"/>
    </source>
</evidence>
<evidence type="ECO:0000313" key="5">
    <source>
        <dbReference type="EMBL" id="QFY57715.1"/>
    </source>
</evidence>
<accession>A0AA91U067</accession>
<feature type="compositionally biased region" description="Basic residues" evidence="1">
    <location>
        <begin position="120"/>
        <end position="130"/>
    </location>
</feature>
<dbReference type="SUPFAM" id="SSF46689">
    <property type="entry name" value="Homeodomain-like"/>
    <property type="match status" value="1"/>
</dbReference>
<proteinExistence type="predicted"/>